<dbReference type="OrthoDB" id="4799037at2"/>
<reference evidence="1 2" key="2">
    <citation type="submission" date="2019-08" db="EMBL/GenBank/DDBJ databases">
        <title>Amycolatopsis acidicola sp. nov., isolated from peat swamp forest soil.</title>
        <authorList>
            <person name="Srisuk N."/>
        </authorList>
    </citation>
    <scope>NUCLEOTIDE SEQUENCE [LARGE SCALE GENOMIC DNA]</scope>
    <source>
        <strain evidence="1 2">TBRC 6029</strain>
    </source>
</reference>
<dbReference type="AlphaFoldDB" id="A0A558BH42"/>
<accession>A0A558BH42</accession>
<evidence type="ECO:0000313" key="1">
    <source>
        <dbReference type="EMBL" id="TVT35822.1"/>
    </source>
</evidence>
<keyword evidence="2" id="KW-1185">Reference proteome</keyword>
<dbReference type="EMBL" id="VJWX01000324">
    <property type="protein sequence ID" value="TVT35822.1"/>
    <property type="molecule type" value="Genomic_DNA"/>
</dbReference>
<comment type="caution">
    <text evidence="1">The sequence shown here is derived from an EMBL/GenBank/DDBJ whole genome shotgun (WGS) entry which is preliminary data.</text>
</comment>
<dbReference type="RefSeq" id="WP_144591331.1">
    <property type="nucleotide sequence ID" value="NZ_VJWX01000324.1"/>
</dbReference>
<name>A0A558BH42_9PSEU</name>
<proteinExistence type="predicted"/>
<evidence type="ECO:0000313" key="2">
    <source>
        <dbReference type="Proteomes" id="UP000320011"/>
    </source>
</evidence>
<organism evidence="1 2">
    <name type="scientific">Amycolatopsis rhizosphaerae</name>
    <dbReference type="NCBI Taxonomy" id="2053003"/>
    <lineage>
        <taxon>Bacteria</taxon>
        <taxon>Bacillati</taxon>
        <taxon>Actinomycetota</taxon>
        <taxon>Actinomycetes</taxon>
        <taxon>Pseudonocardiales</taxon>
        <taxon>Pseudonocardiaceae</taxon>
        <taxon>Amycolatopsis</taxon>
    </lineage>
</organism>
<dbReference type="Proteomes" id="UP000320011">
    <property type="component" value="Unassembled WGS sequence"/>
</dbReference>
<sequence>MATLRELADRMVALGMVTEEKADAVLADIGRWRKEHLDEQLDERDLFGWLPEFGIAISVHGDDVDFVEDYYRRLLEETVTACTGGAVVITGVRLLRDEDFGEFLYFLRNGEPVWWHVEHESDDYVDQMAVFEQFGDLDPGGDDPREFYQLLRKKHESCQDDVYVLATPEQARALRDEFGLDFCGLDAERHDSIVRANTFLDSWLSEMDDALAAWRTRFLPGDFPFDFSFDSLTALGRLLLARFDGWSAVNRAAEEPFVSGAVRYLGETLIRAVPCRWSCWYVEDEPVLEIVSDTPAAFRASVVPLNALARAAGDRDPGALDTPVEELRDAVDQYARMRRLLSAEVP</sequence>
<reference evidence="1 2" key="1">
    <citation type="submission" date="2019-07" db="EMBL/GenBank/DDBJ databases">
        <authorList>
            <person name="Duangmal K."/>
            <person name="Teo W.F.A."/>
        </authorList>
    </citation>
    <scope>NUCLEOTIDE SEQUENCE [LARGE SCALE GENOMIC DNA]</scope>
    <source>
        <strain evidence="1 2">TBRC 6029</strain>
    </source>
</reference>
<protein>
    <submittedName>
        <fullName evidence="1">Uncharacterized protein</fullName>
    </submittedName>
</protein>
<gene>
    <name evidence="1" type="ORF">FNH05_25940</name>
</gene>